<reference evidence="2" key="1">
    <citation type="submission" date="2021-01" db="EMBL/GenBank/DDBJ databases">
        <title>Whole genome shotgun sequence of Catellatospora methionotrophica NBRC 14553.</title>
        <authorList>
            <person name="Komaki H."/>
            <person name="Tamura T."/>
        </authorList>
    </citation>
    <scope>NUCLEOTIDE SEQUENCE</scope>
    <source>
        <strain evidence="2">NBRC 14553</strain>
    </source>
</reference>
<dbReference type="Proteomes" id="UP000660339">
    <property type="component" value="Unassembled WGS sequence"/>
</dbReference>
<evidence type="ECO:0000256" key="1">
    <source>
        <dbReference type="SAM" id="MobiDB-lite"/>
    </source>
</evidence>
<feature type="region of interest" description="Disordered" evidence="1">
    <location>
        <begin position="1"/>
        <end position="61"/>
    </location>
</feature>
<proteinExistence type="predicted"/>
<feature type="compositionally biased region" description="Basic and acidic residues" evidence="1">
    <location>
        <begin position="16"/>
        <end position="31"/>
    </location>
</feature>
<dbReference type="EMBL" id="BONJ01000047">
    <property type="protein sequence ID" value="GIG19087.1"/>
    <property type="molecule type" value="Genomic_DNA"/>
</dbReference>
<accession>A0A8J3LGU2</accession>
<dbReference type="RefSeq" id="WP_166384454.1">
    <property type="nucleotide sequence ID" value="NZ_BAAATT010000025.1"/>
</dbReference>
<organism evidence="2 3">
    <name type="scientific">Catellatospora methionotrophica</name>
    <dbReference type="NCBI Taxonomy" id="121620"/>
    <lineage>
        <taxon>Bacteria</taxon>
        <taxon>Bacillati</taxon>
        <taxon>Actinomycetota</taxon>
        <taxon>Actinomycetes</taxon>
        <taxon>Micromonosporales</taxon>
        <taxon>Micromonosporaceae</taxon>
        <taxon>Catellatospora</taxon>
    </lineage>
</organism>
<name>A0A8J3LGU2_9ACTN</name>
<dbReference type="AlphaFoldDB" id="A0A8J3LGU2"/>
<evidence type="ECO:0000313" key="3">
    <source>
        <dbReference type="Proteomes" id="UP000660339"/>
    </source>
</evidence>
<keyword evidence="3" id="KW-1185">Reference proteome</keyword>
<sequence>MSEPRFTEPSEDFEPPPEREPLPEPPARELPPDEQDDLGSPAGTQDRLDGGGTDVVGEPPD</sequence>
<comment type="caution">
    <text evidence="2">The sequence shown here is derived from an EMBL/GenBank/DDBJ whole genome shotgun (WGS) entry which is preliminary data.</text>
</comment>
<evidence type="ECO:0000313" key="2">
    <source>
        <dbReference type="EMBL" id="GIG19087.1"/>
    </source>
</evidence>
<gene>
    <name evidence="2" type="ORF">Cme02nite_74190</name>
</gene>
<protein>
    <submittedName>
        <fullName evidence="2">Uncharacterized protein</fullName>
    </submittedName>
</protein>